<reference evidence="1 3" key="1">
    <citation type="submission" date="2015-09" db="EMBL/GenBank/DDBJ databases">
        <authorList>
            <consortium name="Pathogen Informatics"/>
        </authorList>
    </citation>
    <scope>NUCLEOTIDE SEQUENCE [LARGE SCALE GENOMIC DNA]</scope>
    <source>
        <strain evidence="1 3">2789STDY5608863</strain>
    </source>
</reference>
<dbReference type="RefSeq" id="WP_155177000.1">
    <property type="nucleotide sequence ID" value="NZ_CYXV01000003.1"/>
</dbReference>
<evidence type="ECO:0000313" key="1">
    <source>
        <dbReference type="EMBL" id="CUM84327.1"/>
    </source>
</evidence>
<name>A0A173S360_9FIRM</name>
<accession>A0A173S360</accession>
<protein>
    <recommendedName>
        <fullName evidence="5">Response regulator</fullName>
    </recommendedName>
</protein>
<evidence type="ECO:0000313" key="3">
    <source>
        <dbReference type="Proteomes" id="UP000095495"/>
    </source>
</evidence>
<dbReference type="EMBL" id="CYXV01000003">
    <property type="protein sequence ID" value="CUM84327.1"/>
    <property type="molecule type" value="Genomic_DNA"/>
</dbReference>
<dbReference type="Proteomes" id="UP000446657">
    <property type="component" value="Unassembled WGS sequence"/>
</dbReference>
<sequence length="133" mass="15671">MMEVLLFSNDEKIFNLTNSVIDGRYKLTWCTYKSLEKKTCPYPYPDIVIMHFDKEMVKKGTFKTIVQVKGRLGQRIPILALMEEGTPQNIFSTLIAGAYDYLEIVKNSKEYKKKIEDAIRWNWYLGKYGLREK</sequence>
<evidence type="ECO:0000313" key="2">
    <source>
        <dbReference type="EMBL" id="MTR82195.1"/>
    </source>
</evidence>
<reference evidence="2 4" key="2">
    <citation type="journal article" date="2019" name="Nat. Med.">
        <title>A library of human gut bacterial isolates paired with longitudinal multiomics data enables mechanistic microbiome research.</title>
        <authorList>
            <person name="Poyet M."/>
            <person name="Groussin M."/>
            <person name="Gibbons S.M."/>
            <person name="Avila-Pacheco J."/>
            <person name="Jiang X."/>
            <person name="Kearney S.M."/>
            <person name="Perrotta A.R."/>
            <person name="Berdy B."/>
            <person name="Zhao S."/>
            <person name="Lieberman T.D."/>
            <person name="Swanson P.K."/>
            <person name="Smith M."/>
            <person name="Roesemann S."/>
            <person name="Alexander J.E."/>
            <person name="Rich S.A."/>
            <person name="Livny J."/>
            <person name="Vlamakis H."/>
            <person name="Clish C."/>
            <person name="Bullock K."/>
            <person name="Deik A."/>
            <person name="Scott J."/>
            <person name="Pierce K.A."/>
            <person name="Xavier R.J."/>
            <person name="Alm E.J."/>
        </authorList>
    </citation>
    <scope>NUCLEOTIDE SEQUENCE [LARGE SCALE GENOMIC DNA]</scope>
    <source>
        <strain evidence="2 4">BIOML-A1</strain>
    </source>
</reference>
<proteinExistence type="predicted"/>
<dbReference type="EMBL" id="WNAL01000021">
    <property type="protein sequence ID" value="MTR82195.1"/>
    <property type="molecule type" value="Genomic_DNA"/>
</dbReference>
<evidence type="ECO:0008006" key="5">
    <source>
        <dbReference type="Google" id="ProtNLM"/>
    </source>
</evidence>
<dbReference type="Proteomes" id="UP000095495">
    <property type="component" value="Unassembled WGS sequence"/>
</dbReference>
<dbReference type="AlphaFoldDB" id="A0A173S360"/>
<evidence type="ECO:0000313" key="4">
    <source>
        <dbReference type="Proteomes" id="UP000446657"/>
    </source>
</evidence>
<gene>
    <name evidence="1" type="ORF">ERS852420_01049</name>
    <name evidence="2" type="ORF">GMD30_10925</name>
</gene>
<organism evidence="1 3">
    <name type="scientific">Roseburia faecis</name>
    <dbReference type="NCBI Taxonomy" id="301302"/>
    <lineage>
        <taxon>Bacteria</taxon>
        <taxon>Bacillati</taxon>
        <taxon>Bacillota</taxon>
        <taxon>Clostridia</taxon>
        <taxon>Lachnospirales</taxon>
        <taxon>Lachnospiraceae</taxon>
        <taxon>Roseburia</taxon>
    </lineage>
</organism>